<accession>A0A1U7LKC2</accession>
<keyword evidence="3" id="KW-1185">Reference proteome</keyword>
<feature type="domain" description="F-box" evidence="1">
    <location>
        <begin position="6"/>
        <end position="37"/>
    </location>
</feature>
<protein>
    <recommendedName>
        <fullName evidence="1">F-box domain-containing protein</fullName>
    </recommendedName>
</protein>
<dbReference type="SUPFAM" id="SSF81383">
    <property type="entry name" value="F-box domain"/>
    <property type="match status" value="1"/>
</dbReference>
<dbReference type="Gene3D" id="1.20.1280.50">
    <property type="match status" value="1"/>
</dbReference>
<dbReference type="Pfam" id="PF00646">
    <property type="entry name" value="F-box"/>
    <property type="match status" value="1"/>
</dbReference>
<dbReference type="InterPro" id="IPR036047">
    <property type="entry name" value="F-box-like_dom_sf"/>
</dbReference>
<organism evidence="2 3">
    <name type="scientific">Neolecta irregularis (strain DAH-3)</name>
    <dbReference type="NCBI Taxonomy" id="1198029"/>
    <lineage>
        <taxon>Eukaryota</taxon>
        <taxon>Fungi</taxon>
        <taxon>Dikarya</taxon>
        <taxon>Ascomycota</taxon>
        <taxon>Taphrinomycotina</taxon>
        <taxon>Neolectales</taxon>
        <taxon>Neolectaceae</taxon>
        <taxon>Neolecta</taxon>
    </lineage>
</organism>
<name>A0A1U7LKC2_NEOID</name>
<evidence type="ECO:0000259" key="1">
    <source>
        <dbReference type="Pfam" id="PF00646"/>
    </source>
</evidence>
<reference evidence="2 3" key="1">
    <citation type="submission" date="2016-04" db="EMBL/GenBank/DDBJ databases">
        <title>Evolutionary innovation and constraint leading to complex multicellularity in the Ascomycota.</title>
        <authorList>
            <person name="Cisse O."/>
            <person name="Nguyen A."/>
            <person name="Hewitt D.A."/>
            <person name="Jedd G."/>
            <person name="Stajich J.E."/>
        </authorList>
    </citation>
    <scope>NUCLEOTIDE SEQUENCE [LARGE SCALE GENOMIC DNA]</scope>
    <source>
        <strain evidence="2 3">DAH-3</strain>
    </source>
</reference>
<gene>
    <name evidence="2" type="ORF">NEOLI_001244</name>
</gene>
<evidence type="ECO:0000313" key="2">
    <source>
        <dbReference type="EMBL" id="OLL23097.1"/>
    </source>
</evidence>
<comment type="caution">
    <text evidence="2">The sequence shown here is derived from an EMBL/GenBank/DDBJ whole genome shotgun (WGS) entry which is preliminary data.</text>
</comment>
<dbReference type="AlphaFoldDB" id="A0A1U7LKC2"/>
<dbReference type="EMBL" id="LXFE01002311">
    <property type="protein sequence ID" value="OLL23097.1"/>
    <property type="molecule type" value="Genomic_DNA"/>
</dbReference>
<sequence>MAASSPHDVWLHIFDRCAAPALLALRQTCTRFRHLIAANELSLSRSALPRSLAFPHLTLAAFPHHYRLRSLLRLRAIEQAAFKLALYVQPPPEKSSKDSGKLEMERFIAGVFGLWSFTASCADLAPADHRLLQKRVLRPFSTRQLKYIGTVHEALTKRLYQTLEANKHFVQDGFRAMDARRRVWLFSLFQRGPEFIVTVLERHPLALKQAKSEANIILFEDEDSLDVGFLVTAMSMELKERGHRCFHVITDDDLPGRIVPCFCPQDGPYSPYMNFGSLMN</sequence>
<dbReference type="InterPro" id="IPR001810">
    <property type="entry name" value="F-box_dom"/>
</dbReference>
<evidence type="ECO:0000313" key="3">
    <source>
        <dbReference type="Proteomes" id="UP000186594"/>
    </source>
</evidence>
<proteinExistence type="predicted"/>
<dbReference type="Proteomes" id="UP000186594">
    <property type="component" value="Unassembled WGS sequence"/>
</dbReference>
<dbReference type="CDD" id="cd09917">
    <property type="entry name" value="F-box_SF"/>
    <property type="match status" value="1"/>
</dbReference>